<organism evidence="7 8">
    <name type="scientific">Octopus sinensis</name>
    <name type="common">East Asian common octopus</name>
    <dbReference type="NCBI Taxonomy" id="2607531"/>
    <lineage>
        <taxon>Eukaryota</taxon>
        <taxon>Metazoa</taxon>
        <taxon>Spiralia</taxon>
        <taxon>Lophotrochozoa</taxon>
        <taxon>Mollusca</taxon>
        <taxon>Cephalopoda</taxon>
        <taxon>Coleoidea</taxon>
        <taxon>Octopodiformes</taxon>
        <taxon>Octopoda</taxon>
        <taxon>Incirrata</taxon>
        <taxon>Octopodidae</taxon>
        <taxon>Octopus</taxon>
    </lineage>
</organism>
<proteinExistence type="predicted"/>
<feature type="transmembrane region" description="Helical" evidence="5">
    <location>
        <begin position="163"/>
        <end position="182"/>
    </location>
</feature>
<dbReference type="GO" id="GO:0016020">
    <property type="term" value="C:membrane"/>
    <property type="evidence" value="ECO:0007669"/>
    <property type="project" value="UniProtKB-SubCell"/>
</dbReference>
<evidence type="ECO:0000256" key="3">
    <source>
        <dbReference type="ARBA" id="ARBA00022989"/>
    </source>
</evidence>
<feature type="transmembrane region" description="Helical" evidence="5">
    <location>
        <begin position="451"/>
        <end position="471"/>
    </location>
</feature>
<evidence type="ECO:0000256" key="4">
    <source>
        <dbReference type="ARBA" id="ARBA00023136"/>
    </source>
</evidence>
<dbReference type="SUPFAM" id="SSF103473">
    <property type="entry name" value="MFS general substrate transporter"/>
    <property type="match status" value="1"/>
</dbReference>
<dbReference type="RefSeq" id="XP_036361986.1">
    <property type="nucleotide sequence ID" value="XM_036506093.1"/>
</dbReference>
<dbReference type="AlphaFoldDB" id="A0A7E6F2A8"/>
<feature type="transmembrane region" description="Helical" evidence="5">
    <location>
        <begin position="359"/>
        <end position="380"/>
    </location>
</feature>
<name>A0A7E6F2A8_9MOLL</name>
<feature type="transmembrane region" description="Helical" evidence="5">
    <location>
        <begin position="188"/>
        <end position="210"/>
    </location>
</feature>
<keyword evidence="3 5" id="KW-1133">Transmembrane helix</keyword>
<dbReference type="GO" id="GO:0022857">
    <property type="term" value="F:transmembrane transporter activity"/>
    <property type="evidence" value="ECO:0007669"/>
    <property type="project" value="InterPro"/>
</dbReference>
<feature type="domain" description="Major facilitator superfamily (MFS) profile" evidence="6">
    <location>
        <begin position="20"/>
        <end position="509"/>
    </location>
</feature>
<sequence>MDYEEVIGTIGGCGLYQRLMLAFLFSSTIMDGLQVGSMVFIAPDLDYRCAIPGYDNDTYKIQSEIHEELINEYIPKSEDEGEVVYEKCLIYFNSTENGNRTTQKCSSWVYDKTNTHTSITSQLNLVCDKAILARYTISVYFLGCLFAMVVCGILSDRFGRKKVIIVCLFLEGSTGIAMAFISNIYAIYALRFITAVGGSGSYVPSIVLASEVSSADSRMKSSIAIQMVVTVGYLIVCLLTYFVRTWRTLMIIISTPSLVFAIVYLCFLDESPRWLLNKKRTKDANLILSNIAKLNKTVLPQTEIVNISSSNEKKVEIWKMFTIPQLLKRTLILMLNWAIVSLVYYGLTLNIGKLYGNFYMNFFLNSVVEFPANILCILLLNRVGRKKMHASLMVLAGVACIAGIFPVLYGNKAHRWILTASSMLGRMFITSAFSIVYLYTLELYPTCIRNGALGTMSTFARVGGSVAPYILNFSDLVSGKVGRIMPMILMGPLSVIAGLLSLLLPETNNRKMMDNFSDLTESGQLEFAVKKDEVVKEESQTKQPKQSAEVTKF</sequence>
<evidence type="ECO:0000313" key="8">
    <source>
        <dbReference type="RefSeq" id="XP_036361986.1"/>
    </source>
</evidence>
<reference evidence="8" key="1">
    <citation type="submission" date="2025-08" db="UniProtKB">
        <authorList>
            <consortium name="RefSeq"/>
        </authorList>
    </citation>
    <scope>IDENTIFICATION</scope>
</reference>
<keyword evidence="7" id="KW-1185">Reference proteome</keyword>
<gene>
    <name evidence="8" type="primary">LOC115215363</name>
</gene>
<dbReference type="InterPro" id="IPR036259">
    <property type="entry name" value="MFS_trans_sf"/>
</dbReference>
<dbReference type="PROSITE" id="PS50850">
    <property type="entry name" value="MFS"/>
    <property type="match status" value="1"/>
</dbReference>
<dbReference type="Pfam" id="PF00083">
    <property type="entry name" value="Sugar_tr"/>
    <property type="match status" value="1"/>
</dbReference>
<feature type="transmembrane region" description="Helical" evidence="5">
    <location>
        <begin position="483"/>
        <end position="504"/>
    </location>
</feature>
<protein>
    <submittedName>
        <fullName evidence="8">Organic cation transporter protein-like</fullName>
    </submittedName>
</protein>
<dbReference type="Proteomes" id="UP000515154">
    <property type="component" value="Linkage group LG9"/>
</dbReference>
<evidence type="ECO:0000259" key="6">
    <source>
        <dbReference type="PROSITE" id="PS50850"/>
    </source>
</evidence>
<evidence type="ECO:0000256" key="5">
    <source>
        <dbReference type="SAM" id="Phobius"/>
    </source>
</evidence>
<feature type="transmembrane region" description="Helical" evidence="5">
    <location>
        <begin position="249"/>
        <end position="268"/>
    </location>
</feature>
<dbReference type="InterPro" id="IPR005828">
    <property type="entry name" value="MFS_sugar_transport-like"/>
</dbReference>
<feature type="transmembrane region" description="Helical" evidence="5">
    <location>
        <begin position="326"/>
        <end position="347"/>
    </location>
</feature>
<dbReference type="CDD" id="cd17317">
    <property type="entry name" value="MFS_SLC22"/>
    <property type="match status" value="1"/>
</dbReference>
<dbReference type="Gene3D" id="1.20.1250.20">
    <property type="entry name" value="MFS general substrate transporter like domains"/>
    <property type="match status" value="1"/>
</dbReference>
<dbReference type="KEGG" id="osn:115215363"/>
<feature type="transmembrane region" description="Helical" evidence="5">
    <location>
        <begin position="416"/>
        <end position="439"/>
    </location>
</feature>
<evidence type="ECO:0000313" key="7">
    <source>
        <dbReference type="Proteomes" id="UP000515154"/>
    </source>
</evidence>
<dbReference type="PANTHER" id="PTHR24064">
    <property type="entry name" value="SOLUTE CARRIER FAMILY 22 MEMBER"/>
    <property type="match status" value="1"/>
</dbReference>
<evidence type="ECO:0000256" key="1">
    <source>
        <dbReference type="ARBA" id="ARBA00004141"/>
    </source>
</evidence>
<dbReference type="InterPro" id="IPR020846">
    <property type="entry name" value="MFS_dom"/>
</dbReference>
<evidence type="ECO:0000256" key="2">
    <source>
        <dbReference type="ARBA" id="ARBA00022692"/>
    </source>
</evidence>
<keyword evidence="4 5" id="KW-0472">Membrane</keyword>
<feature type="transmembrane region" description="Helical" evidence="5">
    <location>
        <begin position="222"/>
        <end position="243"/>
    </location>
</feature>
<comment type="subcellular location">
    <subcellularLocation>
        <location evidence="1">Membrane</location>
        <topology evidence="1">Multi-pass membrane protein</topology>
    </subcellularLocation>
</comment>
<feature type="transmembrane region" description="Helical" evidence="5">
    <location>
        <begin position="392"/>
        <end position="410"/>
    </location>
</feature>
<keyword evidence="2 5" id="KW-0812">Transmembrane</keyword>
<accession>A0A7E6F2A8</accession>
<feature type="transmembrane region" description="Helical" evidence="5">
    <location>
        <begin position="132"/>
        <end position="154"/>
    </location>
</feature>